<dbReference type="EMBL" id="JAPQKP010000005">
    <property type="protein sequence ID" value="KAJ5188844.1"/>
    <property type="molecule type" value="Genomic_DNA"/>
</dbReference>
<feature type="signal peptide" evidence="1">
    <location>
        <begin position="1"/>
        <end position="21"/>
    </location>
</feature>
<sequence>MTQSNLMWLAHVLPAIRLTIISPDLSFTLLIQTVTGAVEEESSTVSFDCRQTVGSDVDITACAVNLLLNGADIGSSILTADSWKAITKQWTAVSSEVDMFILIDCSDATIPGQPTSTVFTIRTATITAYPSTVTNYPAINKTTWITTETNYRCLGHHPPC</sequence>
<comment type="caution">
    <text evidence="2">The sequence shown here is derived from an EMBL/GenBank/DDBJ whole genome shotgun (WGS) entry which is preliminary data.</text>
</comment>
<gene>
    <name evidence="2" type="ORF">N7472_007858</name>
</gene>
<reference evidence="2" key="1">
    <citation type="submission" date="2022-11" db="EMBL/GenBank/DDBJ databases">
        <authorList>
            <person name="Petersen C."/>
        </authorList>
    </citation>
    <scope>NUCLEOTIDE SEQUENCE</scope>
    <source>
        <strain evidence="2">IBT 16849</strain>
    </source>
</reference>
<evidence type="ECO:0000313" key="3">
    <source>
        <dbReference type="Proteomes" id="UP001150879"/>
    </source>
</evidence>
<protein>
    <submittedName>
        <fullName evidence="2">Uncharacterized protein</fullName>
    </submittedName>
</protein>
<keyword evidence="3" id="KW-1185">Reference proteome</keyword>
<accession>A0A9W9M4V1</accession>
<dbReference type="AlphaFoldDB" id="A0A9W9M4V1"/>
<evidence type="ECO:0000256" key="1">
    <source>
        <dbReference type="SAM" id="SignalP"/>
    </source>
</evidence>
<name>A0A9W9M4V1_9EURO</name>
<dbReference type="OrthoDB" id="3565477at2759"/>
<feature type="chain" id="PRO_5040857680" evidence="1">
    <location>
        <begin position="22"/>
        <end position="160"/>
    </location>
</feature>
<dbReference type="Proteomes" id="UP001150879">
    <property type="component" value="Unassembled WGS sequence"/>
</dbReference>
<reference evidence="2" key="2">
    <citation type="journal article" date="2023" name="IMA Fungus">
        <title>Comparative genomic study of the Penicillium genus elucidates a diverse pangenome and 15 lateral gene transfer events.</title>
        <authorList>
            <person name="Petersen C."/>
            <person name="Sorensen T."/>
            <person name="Nielsen M.R."/>
            <person name="Sondergaard T.E."/>
            <person name="Sorensen J.L."/>
            <person name="Fitzpatrick D.A."/>
            <person name="Frisvad J.C."/>
            <person name="Nielsen K.L."/>
        </authorList>
    </citation>
    <scope>NUCLEOTIDE SEQUENCE</scope>
    <source>
        <strain evidence="2">IBT 16849</strain>
    </source>
</reference>
<evidence type="ECO:0000313" key="2">
    <source>
        <dbReference type="EMBL" id="KAJ5188844.1"/>
    </source>
</evidence>
<proteinExistence type="predicted"/>
<organism evidence="2 3">
    <name type="scientific">Penicillium cf. griseofulvum</name>
    <dbReference type="NCBI Taxonomy" id="2972120"/>
    <lineage>
        <taxon>Eukaryota</taxon>
        <taxon>Fungi</taxon>
        <taxon>Dikarya</taxon>
        <taxon>Ascomycota</taxon>
        <taxon>Pezizomycotina</taxon>
        <taxon>Eurotiomycetes</taxon>
        <taxon>Eurotiomycetidae</taxon>
        <taxon>Eurotiales</taxon>
        <taxon>Aspergillaceae</taxon>
        <taxon>Penicillium</taxon>
    </lineage>
</organism>
<keyword evidence="1" id="KW-0732">Signal</keyword>